<evidence type="ECO:0000313" key="3">
    <source>
        <dbReference type="EMBL" id="MBD7970156.1"/>
    </source>
</evidence>
<accession>A0ABR8T310</accession>
<organism evidence="3 4">
    <name type="scientific">Paenibacillus gallinarum</name>
    <dbReference type="NCBI Taxonomy" id="2762232"/>
    <lineage>
        <taxon>Bacteria</taxon>
        <taxon>Bacillati</taxon>
        <taxon>Bacillota</taxon>
        <taxon>Bacilli</taxon>
        <taxon>Bacillales</taxon>
        <taxon>Paenibacillaceae</taxon>
        <taxon>Paenibacillus</taxon>
    </lineage>
</organism>
<comment type="similarity">
    <text evidence="1 2">Belongs to the arylamine N-acetyltransferase family.</text>
</comment>
<comment type="caution">
    <text evidence="3">The sequence shown here is derived from an EMBL/GenBank/DDBJ whole genome shotgun (WGS) entry which is preliminary data.</text>
</comment>
<protein>
    <submittedName>
        <fullName evidence="3">Arylamine N-acetyltransferase</fullName>
    </submittedName>
</protein>
<sequence>MLNFSQLFCERLGIPLVNSISYDDLNAILEKTAKTIPFENLNIINKLTKEITKDNLINKIIHQNEGGLCYELNSLFYFFLTENGFDAKLIRGLRYDYSSKSWSNLGKTHVAILLTYNDNVQLVDVGFGGNSPLTMVPLNGEKVTSQNGEFKVINFESEHGDFIFCMKLKDKDTEWTYGYAFDSKNPIMDLSELNEVQKINIEHPEAKFNKKPIITKFLDNGIITLTDTSFTERVNGQVEKTEIDRVEFRNIVRKHFGF</sequence>
<evidence type="ECO:0000313" key="4">
    <source>
        <dbReference type="Proteomes" id="UP000608071"/>
    </source>
</evidence>
<gene>
    <name evidence="3" type="ORF">H9647_19005</name>
</gene>
<dbReference type="RefSeq" id="WP_191802935.1">
    <property type="nucleotide sequence ID" value="NZ_JACSQL010000010.1"/>
</dbReference>
<dbReference type="PANTHER" id="PTHR11786">
    <property type="entry name" value="N-HYDROXYARYLAMINE O-ACETYLTRANSFERASE"/>
    <property type="match status" value="1"/>
</dbReference>
<dbReference type="InterPro" id="IPR053710">
    <property type="entry name" value="Arylamine_NAT_domain_sf"/>
</dbReference>
<evidence type="ECO:0000256" key="2">
    <source>
        <dbReference type="RuleBase" id="RU003452"/>
    </source>
</evidence>
<dbReference type="InterPro" id="IPR001447">
    <property type="entry name" value="Arylamine_N-AcTrfase"/>
</dbReference>
<name>A0ABR8T310_9BACL</name>
<evidence type="ECO:0000256" key="1">
    <source>
        <dbReference type="ARBA" id="ARBA00006547"/>
    </source>
</evidence>
<dbReference type="Proteomes" id="UP000608071">
    <property type="component" value="Unassembled WGS sequence"/>
</dbReference>
<dbReference type="PRINTS" id="PR01543">
    <property type="entry name" value="ANATRNSFRASE"/>
</dbReference>
<reference evidence="3 4" key="1">
    <citation type="submission" date="2020-08" db="EMBL/GenBank/DDBJ databases">
        <title>A Genomic Blueprint of the Chicken Gut Microbiome.</title>
        <authorList>
            <person name="Gilroy R."/>
            <person name="Ravi A."/>
            <person name="Getino M."/>
            <person name="Pursley I."/>
            <person name="Horton D.L."/>
            <person name="Alikhan N.-F."/>
            <person name="Baker D."/>
            <person name="Gharbi K."/>
            <person name="Hall N."/>
            <person name="Watson M."/>
            <person name="Adriaenssens E.M."/>
            <person name="Foster-Nyarko E."/>
            <person name="Jarju S."/>
            <person name="Secka A."/>
            <person name="Antonio M."/>
            <person name="Oren A."/>
            <person name="Chaudhuri R."/>
            <person name="La Ragione R.M."/>
            <person name="Hildebrand F."/>
            <person name="Pallen M.J."/>
        </authorList>
    </citation>
    <scope>NUCLEOTIDE SEQUENCE [LARGE SCALE GENOMIC DNA]</scope>
    <source>
        <strain evidence="3 4">Sa2BVA9</strain>
    </source>
</reference>
<dbReference type="PANTHER" id="PTHR11786:SF0">
    <property type="entry name" value="ARYLAMINE N-ACETYLTRANSFERASE 4-RELATED"/>
    <property type="match status" value="1"/>
</dbReference>
<dbReference type="Pfam" id="PF00797">
    <property type="entry name" value="Acetyltransf_2"/>
    <property type="match status" value="1"/>
</dbReference>
<dbReference type="InterPro" id="IPR038765">
    <property type="entry name" value="Papain-like_cys_pep_sf"/>
</dbReference>
<dbReference type="SUPFAM" id="SSF54001">
    <property type="entry name" value="Cysteine proteinases"/>
    <property type="match status" value="1"/>
</dbReference>
<keyword evidence="4" id="KW-1185">Reference proteome</keyword>
<proteinExistence type="inferred from homology"/>
<dbReference type="EMBL" id="JACSQL010000010">
    <property type="protein sequence ID" value="MBD7970156.1"/>
    <property type="molecule type" value="Genomic_DNA"/>
</dbReference>
<dbReference type="Gene3D" id="3.30.2140.20">
    <property type="match status" value="1"/>
</dbReference>